<evidence type="ECO:0000256" key="6">
    <source>
        <dbReference type="ARBA" id="ARBA00022576"/>
    </source>
</evidence>
<evidence type="ECO:0000256" key="7">
    <source>
        <dbReference type="ARBA" id="ARBA00022679"/>
    </source>
</evidence>
<dbReference type="OrthoDB" id="9804407at2"/>
<dbReference type="InterPro" id="IPR050596">
    <property type="entry name" value="AspAT/PAT-like"/>
</dbReference>
<reference evidence="13 14" key="1">
    <citation type="submission" date="2018-03" db="EMBL/GenBank/DDBJ databases">
        <title>A gene transfer event suggests a long-term partnership between eustigmatophyte algae and a novel lineage of endosymbiotic bacteria.</title>
        <authorList>
            <person name="Yurchenko T."/>
            <person name="Sevcikova T."/>
            <person name="Pribyl P."/>
            <person name="El Karkouri K."/>
            <person name="Klimes V."/>
            <person name="Amaral R."/>
            <person name="Zbrankova V."/>
            <person name="Kim E."/>
            <person name="Raoult D."/>
            <person name="Santos L.M.A."/>
            <person name="Elias M."/>
        </authorList>
    </citation>
    <scope>NUCLEOTIDE SEQUENCE [LARGE SCALE GENOMIC DNA]</scope>
    <source>
        <strain evidence="13">CCALA 838</strain>
    </source>
</reference>
<dbReference type="Pfam" id="PF00155">
    <property type="entry name" value="Aminotran_1_2"/>
    <property type="match status" value="1"/>
</dbReference>
<dbReference type="Gene3D" id="3.40.640.10">
    <property type="entry name" value="Type I PLP-dependent aspartate aminotransferase-like (Major domain)"/>
    <property type="match status" value="1"/>
</dbReference>
<dbReference type="GO" id="GO:0004069">
    <property type="term" value="F:L-aspartate:2-oxoglutarate aminotransferase activity"/>
    <property type="evidence" value="ECO:0007669"/>
    <property type="project" value="UniProtKB-EC"/>
</dbReference>
<dbReference type="PROSITE" id="PS00105">
    <property type="entry name" value="AA_TRANSFER_CLASS_1"/>
    <property type="match status" value="1"/>
</dbReference>
<evidence type="ECO:0000256" key="8">
    <source>
        <dbReference type="ARBA" id="ARBA00022898"/>
    </source>
</evidence>
<comment type="catalytic activity">
    <reaction evidence="9">
        <text>L-arogenate + 2-oxoglutarate = prephenate + L-glutamate</text>
        <dbReference type="Rhea" id="RHEA:22880"/>
        <dbReference type="ChEBI" id="CHEBI:16810"/>
        <dbReference type="ChEBI" id="CHEBI:29934"/>
        <dbReference type="ChEBI" id="CHEBI:29985"/>
        <dbReference type="ChEBI" id="CHEBI:58180"/>
        <dbReference type="EC" id="2.6.1.79"/>
    </reaction>
</comment>
<evidence type="ECO:0000256" key="11">
    <source>
        <dbReference type="RuleBase" id="RU000481"/>
    </source>
</evidence>
<evidence type="ECO:0000313" key="13">
    <source>
        <dbReference type="EMBL" id="AVP88149.1"/>
    </source>
</evidence>
<dbReference type="PANTHER" id="PTHR46383:SF1">
    <property type="entry name" value="ASPARTATE AMINOTRANSFERASE"/>
    <property type="match status" value="1"/>
</dbReference>
<dbReference type="GO" id="GO:0005737">
    <property type="term" value="C:cytoplasm"/>
    <property type="evidence" value="ECO:0007669"/>
    <property type="project" value="UniProtKB-SubCell"/>
</dbReference>
<dbReference type="AlphaFoldDB" id="A0A2P1PA67"/>
<dbReference type="InterPro" id="IPR015421">
    <property type="entry name" value="PyrdxlP-dep_Trfase_major"/>
</dbReference>
<accession>A0A2P1PA67</accession>
<feature type="domain" description="Aminotransferase class I/classII large" evidence="12">
    <location>
        <begin position="32"/>
        <end position="390"/>
    </location>
</feature>
<evidence type="ECO:0000256" key="2">
    <source>
        <dbReference type="ARBA" id="ARBA00002385"/>
    </source>
</evidence>
<evidence type="ECO:0000256" key="3">
    <source>
        <dbReference type="ARBA" id="ARBA00004496"/>
    </source>
</evidence>
<comment type="function">
    <text evidence="2">Catalyzes the reversible conversion of aspartate and 2-oxoglutarate to glutamate and oxaloacetate. Can also transaminate prephenate in the presence of glutamate.</text>
</comment>
<dbReference type="EC" id="2.6.1.-" evidence="11"/>
<dbReference type="Proteomes" id="UP000241762">
    <property type="component" value="Chromosome"/>
</dbReference>
<dbReference type="GO" id="GO:0030170">
    <property type="term" value="F:pyridoxal phosphate binding"/>
    <property type="evidence" value="ECO:0007669"/>
    <property type="project" value="InterPro"/>
</dbReference>
<evidence type="ECO:0000256" key="4">
    <source>
        <dbReference type="ARBA" id="ARBA00007441"/>
    </source>
</evidence>
<proteinExistence type="inferred from homology"/>
<comment type="cofactor">
    <cofactor evidence="1 11">
        <name>pyridoxal 5'-phosphate</name>
        <dbReference type="ChEBI" id="CHEBI:597326"/>
    </cofactor>
</comment>
<comment type="subunit">
    <text evidence="5">Homodimer.</text>
</comment>
<dbReference type="GO" id="GO:0033854">
    <property type="term" value="F:glutamate-prephenate aminotransferase activity"/>
    <property type="evidence" value="ECO:0007669"/>
    <property type="project" value="UniProtKB-EC"/>
</dbReference>
<dbReference type="InterPro" id="IPR015424">
    <property type="entry name" value="PyrdxlP-dep_Trfase"/>
</dbReference>
<organism evidence="13 14">
    <name type="scientific">Candidatus Phycorickettsia trachydisci</name>
    <dbReference type="NCBI Taxonomy" id="2115978"/>
    <lineage>
        <taxon>Bacteria</taxon>
        <taxon>Pseudomonadati</taxon>
        <taxon>Pseudomonadota</taxon>
        <taxon>Alphaproteobacteria</taxon>
        <taxon>Rickettsiales</taxon>
        <taxon>Rickettsiaceae</taxon>
        <taxon>Candidatus Phycorickettsia</taxon>
    </lineage>
</organism>
<dbReference type="RefSeq" id="WP_106874962.1">
    <property type="nucleotide sequence ID" value="NZ_CP027845.1"/>
</dbReference>
<dbReference type="EMBL" id="CP027845">
    <property type="protein sequence ID" value="AVP88149.1"/>
    <property type="molecule type" value="Genomic_DNA"/>
</dbReference>
<dbReference type="PRINTS" id="PR00753">
    <property type="entry name" value="ACCSYNTHASE"/>
</dbReference>
<dbReference type="InterPro" id="IPR004838">
    <property type="entry name" value="NHTrfase_class1_PyrdxlP-BS"/>
</dbReference>
<dbReference type="PANTHER" id="PTHR46383">
    <property type="entry name" value="ASPARTATE AMINOTRANSFERASE"/>
    <property type="match status" value="1"/>
</dbReference>
<dbReference type="InterPro" id="IPR015422">
    <property type="entry name" value="PyrdxlP-dep_Trfase_small"/>
</dbReference>
<dbReference type="KEGG" id="ptc:phytr_12240"/>
<protein>
    <recommendedName>
        <fullName evidence="11">Aminotransferase</fullName>
        <ecNumber evidence="11">2.6.1.-</ecNumber>
    </recommendedName>
</protein>
<dbReference type="SUPFAM" id="SSF53383">
    <property type="entry name" value="PLP-dependent transferases"/>
    <property type="match status" value="1"/>
</dbReference>
<name>A0A2P1PA67_9RICK</name>
<dbReference type="GO" id="GO:0006520">
    <property type="term" value="P:amino acid metabolic process"/>
    <property type="evidence" value="ECO:0007669"/>
    <property type="project" value="InterPro"/>
</dbReference>
<keyword evidence="8" id="KW-0663">Pyridoxal phosphate</keyword>
<sequence>MSILSTKLSRLKPSVTLLLNQKAKSLIKEGIDIIPFGVGEPDFDTPDNVKIAGIGAIVDGQTKYTNADGSIEMKKAIQLKFKRENNLDYNLNEIIVSTGAKQVIYNLFVATLDAGDEVIVPAPYWVSYPDMVLLGGGEPVFVNCDKNLKLTPQLLEDKITSKTKWVILNSPGNPSGVCYSDQELRALADVVAKYPHIHVMSDEIYEHIVFDGLKVKSIAQVAPELKQRIFIVNGVSKSYAMTGWRIGYGAGDEKIIKAMVMIQSQSTSSPCSISQAASIEALEGPQDVLKKNAAVFQARRDEAMRLLNASPLLEVTKAQGSFYLFVDMQKAIGKKTPSGKEIKNSDDFSLFLIEEANVAVVPGSAFGYEGFFRLSFATSMEELREGCNRIVTSCNKLS</sequence>
<comment type="catalytic activity">
    <reaction evidence="10">
        <text>L-aspartate + 2-oxoglutarate = oxaloacetate + L-glutamate</text>
        <dbReference type="Rhea" id="RHEA:21824"/>
        <dbReference type="ChEBI" id="CHEBI:16452"/>
        <dbReference type="ChEBI" id="CHEBI:16810"/>
        <dbReference type="ChEBI" id="CHEBI:29985"/>
        <dbReference type="ChEBI" id="CHEBI:29991"/>
        <dbReference type="EC" id="2.6.1.1"/>
    </reaction>
</comment>
<dbReference type="CDD" id="cd00609">
    <property type="entry name" value="AAT_like"/>
    <property type="match status" value="1"/>
</dbReference>
<keyword evidence="7 11" id="KW-0808">Transferase</keyword>
<dbReference type="Gene3D" id="3.90.1150.10">
    <property type="entry name" value="Aspartate Aminotransferase, domain 1"/>
    <property type="match status" value="1"/>
</dbReference>
<dbReference type="InterPro" id="IPR004839">
    <property type="entry name" value="Aminotransferase_I/II_large"/>
</dbReference>
<gene>
    <name evidence="13" type="ORF">phytr_12240</name>
</gene>
<evidence type="ECO:0000313" key="14">
    <source>
        <dbReference type="Proteomes" id="UP000241762"/>
    </source>
</evidence>
<keyword evidence="6 11" id="KW-0032">Aminotransferase</keyword>
<evidence type="ECO:0000256" key="10">
    <source>
        <dbReference type="ARBA" id="ARBA00049185"/>
    </source>
</evidence>
<comment type="subcellular location">
    <subcellularLocation>
        <location evidence="3">Cytoplasm</location>
    </subcellularLocation>
</comment>
<evidence type="ECO:0000256" key="5">
    <source>
        <dbReference type="ARBA" id="ARBA00011738"/>
    </source>
</evidence>
<evidence type="ECO:0000259" key="12">
    <source>
        <dbReference type="Pfam" id="PF00155"/>
    </source>
</evidence>
<keyword evidence="14" id="KW-1185">Reference proteome</keyword>
<evidence type="ECO:0000256" key="1">
    <source>
        <dbReference type="ARBA" id="ARBA00001933"/>
    </source>
</evidence>
<comment type="similarity">
    <text evidence="4 11">Belongs to the class-I pyridoxal-phosphate-dependent aminotransferase family.</text>
</comment>
<evidence type="ECO:0000256" key="9">
    <source>
        <dbReference type="ARBA" id="ARBA00047771"/>
    </source>
</evidence>
<dbReference type="FunFam" id="3.40.640.10:FF:000033">
    <property type="entry name" value="Aspartate aminotransferase"/>
    <property type="match status" value="1"/>
</dbReference>